<sequence length="1399" mass="150578">MDQAAPALADRYRPSRAGIVNLWDYRDEEFVFADGRLVLRGPNGSGKTKALEVLFPFVLDGRIEPRRLNPFASEDRTMKSNLLYRGQESAYSYVWLEFACGDSFVTVGVGLRAQKHNDRVTRWYFVVDGRAGVDFSLLGQDDRPLTRKQLAAELGPDALTDRPGDHRAAIDARLFGLGIDRYEQLLTLVLTLRRPQLAKHLDPKGLSRTLADGLRPLDDGLIAEAARSFDDMESVQRTLRGLVAADEAARTFLTSYVTYLRTHARAAADVVGGRLAAVEDARAALATALTRHRDATRLAGDAERAVGEAEAALGKQRAHLDSLRSSKAYTAKEQLDKLVELVGRLESAARTARRRADEAAAVAERRERELATTREAFADAAREVTRGAAQVADAAHDAGIAWGAQDSDADDVDDRVAARLVARRDDLAAVREVMGALDRARAERSLLDAAFGKAEEAVGTAESLLHKEDGAVEAARAAAGQALGDWWSRHEATVTELALSEVDARLAAALTRVGEPDEPGLAEVFDALTATPVEDRRDALRELRRQRGTADDELAGLRGQRAAVAAERDDAPAPFAARTADRTGRPGGPLWRLVRFADDVPADRAAAVEAALEAANLLDAWLQPDSVLDANGSDAHLVPLPVGRRPPGPTLADVLVPEDEAPVDAARIADVLSSVALAEVVDATGEPPVFPAVSPRGGFAQGIQVGAHAKDHAEYIGATARARRRAARLAELDDRITTAAAVIAELDRGVVAAQELLAAVTAARGELPPTRGIRDALRGQAEAAVALRIKREHLDDARRDLDGAVAAVGDRERRLTRVAADRALPPDRDGIARVDAAVGRFAGAAADLTSARRQERTLAGQVGTAERELRAAQENAVGLADEAGDKETEHAEQAEGLATLRATVGADVEDVLRQVAATRDRIDEWEHTLRARQKEHRDAFGEAKAAGEAVSGATATLTTAITEAQNDARRLAPYAHRELLDLLRVPAGVGWPGTETAWQDPAGLAAAAAAALVSTPDSPVGALPGAVVELQDAIASVTTELRPTEASLKSSKTRVSKALDEMQAQLSAAGHDYRPEWQTDDDVIIVRVADEHGFAPIGAFADRITAARRDQELLLTESERRILEDALLGRLAQQIHERTIDARDLIGRMASEMRTRRMSSGAGVGVHWELADSLDEEGRAVSRLLERHASRLGPDELARMRAHFASRIKNARAQHRDRAYADLLAEVLDYRRWRVFAFTLVSGEGGEERLTQSRHSTLSGGEQSVSLHLPLFAAAHVMLSSAAPTCPRLLALDEAFAGVDDNGRRELLGLTAQFDLDLFMTGYDLWATYDTVPACAHYDLSHSAAEHTVSALLLVWDGKEILADSPVTDLAAALGSPGRRRRLTGDGMLTGEFTVDGEA</sequence>
<proteinExistence type="predicted"/>
<dbReference type="InterPro" id="IPR013496">
    <property type="entry name" value="CHP02680"/>
</dbReference>
<dbReference type="Proteomes" id="UP001595859">
    <property type="component" value="Unassembled WGS sequence"/>
</dbReference>
<accession>A0ABV9SA62</accession>
<keyword evidence="2" id="KW-1185">Reference proteome</keyword>
<dbReference type="SUPFAM" id="SSF52540">
    <property type="entry name" value="P-loop containing nucleoside triphosphate hydrolases"/>
    <property type="match status" value="1"/>
</dbReference>
<comment type="caution">
    <text evidence="1">The sequence shown here is derived from an EMBL/GenBank/DDBJ whole genome shotgun (WGS) entry which is preliminary data.</text>
</comment>
<dbReference type="Pfam" id="PF13558">
    <property type="entry name" value="SbcC_Walker_B"/>
    <property type="match status" value="1"/>
</dbReference>
<protein>
    <submittedName>
        <fullName evidence="1">TIGR02680 family protein</fullName>
    </submittedName>
</protein>
<dbReference type="EMBL" id="JBHSIS010000010">
    <property type="protein sequence ID" value="MFC4856689.1"/>
    <property type="molecule type" value="Genomic_DNA"/>
</dbReference>
<evidence type="ECO:0000313" key="2">
    <source>
        <dbReference type="Proteomes" id="UP001595859"/>
    </source>
</evidence>
<reference evidence="2" key="1">
    <citation type="journal article" date="2019" name="Int. J. Syst. Evol. Microbiol.">
        <title>The Global Catalogue of Microorganisms (GCM) 10K type strain sequencing project: providing services to taxonomists for standard genome sequencing and annotation.</title>
        <authorList>
            <consortium name="The Broad Institute Genomics Platform"/>
            <consortium name="The Broad Institute Genome Sequencing Center for Infectious Disease"/>
            <person name="Wu L."/>
            <person name="Ma J."/>
        </authorList>
    </citation>
    <scope>NUCLEOTIDE SEQUENCE [LARGE SCALE GENOMIC DNA]</scope>
    <source>
        <strain evidence="2">ZS-22-S1</strain>
    </source>
</reference>
<dbReference type="RefSeq" id="WP_378058647.1">
    <property type="nucleotide sequence ID" value="NZ_JBHSIS010000010.1"/>
</dbReference>
<gene>
    <name evidence="1" type="ORF">ACFPCV_24550</name>
</gene>
<organism evidence="1 2">
    <name type="scientific">Actinophytocola glycyrrhizae</name>
    <dbReference type="NCBI Taxonomy" id="2044873"/>
    <lineage>
        <taxon>Bacteria</taxon>
        <taxon>Bacillati</taxon>
        <taxon>Actinomycetota</taxon>
        <taxon>Actinomycetes</taxon>
        <taxon>Pseudonocardiales</taxon>
        <taxon>Pseudonocardiaceae</taxon>
    </lineage>
</organism>
<name>A0ABV9SA62_9PSEU</name>
<dbReference type="NCBIfam" id="TIGR02680">
    <property type="entry name" value="TIGR02680 family protein"/>
    <property type="match status" value="1"/>
</dbReference>
<dbReference type="InterPro" id="IPR027417">
    <property type="entry name" value="P-loop_NTPase"/>
</dbReference>
<dbReference type="Gene3D" id="3.40.50.300">
    <property type="entry name" value="P-loop containing nucleotide triphosphate hydrolases"/>
    <property type="match status" value="1"/>
</dbReference>
<evidence type="ECO:0000313" key="1">
    <source>
        <dbReference type="EMBL" id="MFC4856689.1"/>
    </source>
</evidence>